<proteinExistence type="predicted"/>
<reference evidence="1 2" key="1">
    <citation type="submission" date="2024-06" db="EMBL/GenBank/DDBJ databases">
        <title>Genomic Encyclopedia of Type Strains, Phase V (KMG-V): Genome sequencing to study the core and pangenomes of soil and plant-associated prokaryotes.</title>
        <authorList>
            <person name="Whitman W."/>
        </authorList>
    </citation>
    <scope>NUCLEOTIDE SEQUENCE [LARGE SCALE GENOMIC DNA]</scope>
    <source>
        <strain evidence="1 2">USDA 160</strain>
    </source>
</reference>
<sequence>MLACLGGEGSSRDLGVSVTNTASIADLACKVFHVPTLFLISHDSRRSAGRT</sequence>
<dbReference type="EMBL" id="JBEPTQ010000002">
    <property type="protein sequence ID" value="MET4723029.1"/>
    <property type="molecule type" value="Genomic_DNA"/>
</dbReference>
<protein>
    <submittedName>
        <fullName evidence="1">Uncharacterized protein</fullName>
    </submittedName>
</protein>
<evidence type="ECO:0000313" key="2">
    <source>
        <dbReference type="Proteomes" id="UP001549291"/>
    </source>
</evidence>
<keyword evidence="2" id="KW-1185">Reference proteome</keyword>
<organism evidence="1 2">
    <name type="scientific">Bradyrhizobium japonicum</name>
    <dbReference type="NCBI Taxonomy" id="375"/>
    <lineage>
        <taxon>Bacteria</taxon>
        <taxon>Pseudomonadati</taxon>
        <taxon>Pseudomonadota</taxon>
        <taxon>Alphaproteobacteria</taxon>
        <taxon>Hyphomicrobiales</taxon>
        <taxon>Nitrobacteraceae</taxon>
        <taxon>Bradyrhizobium</taxon>
    </lineage>
</organism>
<name>A0ABV2S1G9_BRAJP</name>
<comment type="caution">
    <text evidence="1">The sequence shown here is derived from an EMBL/GenBank/DDBJ whole genome shotgun (WGS) entry which is preliminary data.</text>
</comment>
<gene>
    <name evidence="1" type="ORF">ABIF63_007135</name>
</gene>
<accession>A0ABV2S1G9</accession>
<evidence type="ECO:0000313" key="1">
    <source>
        <dbReference type="EMBL" id="MET4723029.1"/>
    </source>
</evidence>
<dbReference type="Proteomes" id="UP001549291">
    <property type="component" value="Unassembled WGS sequence"/>
</dbReference>